<name>A0ABQ9GF70_9NEOP</name>
<accession>A0ABQ9GF70</accession>
<organism evidence="2 3">
    <name type="scientific">Dryococelus australis</name>
    <dbReference type="NCBI Taxonomy" id="614101"/>
    <lineage>
        <taxon>Eukaryota</taxon>
        <taxon>Metazoa</taxon>
        <taxon>Ecdysozoa</taxon>
        <taxon>Arthropoda</taxon>
        <taxon>Hexapoda</taxon>
        <taxon>Insecta</taxon>
        <taxon>Pterygota</taxon>
        <taxon>Neoptera</taxon>
        <taxon>Polyneoptera</taxon>
        <taxon>Phasmatodea</taxon>
        <taxon>Verophasmatodea</taxon>
        <taxon>Anareolatae</taxon>
        <taxon>Phasmatidae</taxon>
        <taxon>Eurycanthinae</taxon>
        <taxon>Dryococelus</taxon>
    </lineage>
</organism>
<keyword evidence="3" id="KW-1185">Reference proteome</keyword>
<protein>
    <submittedName>
        <fullName evidence="2">Uncharacterized protein</fullName>
    </submittedName>
</protein>
<sequence length="912" mass="101895">MISPPHSSTAAIHDGRPARQNNTLGERWLESRGVASHQTRDCDPRIKLGSQPSVAFVSQPSVRFFVRQLKATHYSPSIRRARKCSVLPPNNTNILEHRQIYLKNVDGAVLECKGEGNGSTPDKTSRQAASSSTVPICTIPAGHQTRISVVSGATFAPISIIMEYLHSIYLVRVLCDNTQRYRMGDGESLRHIHIASFNVSGRHIRRARGVVTPSTSPDKRPSRSHQPPRQSICTENREIKTGVRNYTHFLTKRSRECVELRALKRSRTSGRGCVAVYTDIALVALKLWVRGSAQTSDNRNRFLTPDPIHSCFDTVCPLFRRTLLIKPLKNHPIPLASHQGEPGSIPGRVTPLDFRMWESCRTMPGFLGDLPVSPAPSFRRCSLITLVGSQDLAVKSRPNPLTHSLSLPSGTQKWTQASVASALHVGKHVALLLWRVHRAKQRKQVSRYVTHTQRPGRLHSLRHTSSLDNTFSTKAFNCCRVFSWGRRLKVAVTSLPAGDNPSPPWPSMTLDLRVQDDQGRRLSSTGLATLMADSSPFLLQPVHELSNGFWPSLTSPHQAIQYVPKMFYRVEVGALSRPVQSANIVVGIPLHSLLWRPDAAGDVEDGRKSRDISLAVELSILLLDCGDGRTLNVREWRRPRSLLWRPDAAGDVEDGRKSRDISLAVELSILLLDCGDGRTLNVREWRRPRTRVCPPFLITAEAQSGGSPGPLPPRRSHVKCRRKEKLTLYPSHTPSKQSRPDIRMGVRLEENSDDEFSHASNTNDIFTHMQFSEEDICEAPEFSEVVDIIISKACAKKKITSGPAKSSLHSTPWKEEVFKLSESVTFTGQNSLPEDVLILDTPYQRLSWSPPTKANRARSPVGSPDFRKWESYRTMTLVGGFSRGSPITPALSSRRRSIFASFHLHRLSRPRC</sequence>
<proteinExistence type="predicted"/>
<evidence type="ECO:0000313" key="3">
    <source>
        <dbReference type="Proteomes" id="UP001159363"/>
    </source>
</evidence>
<comment type="caution">
    <text evidence="2">The sequence shown here is derived from an EMBL/GenBank/DDBJ whole genome shotgun (WGS) entry which is preliminary data.</text>
</comment>
<gene>
    <name evidence="2" type="ORF">PR048_027343</name>
</gene>
<evidence type="ECO:0000313" key="2">
    <source>
        <dbReference type="EMBL" id="KAJ8871039.1"/>
    </source>
</evidence>
<reference evidence="2 3" key="1">
    <citation type="submission" date="2023-02" db="EMBL/GenBank/DDBJ databases">
        <title>LHISI_Scaffold_Assembly.</title>
        <authorList>
            <person name="Stuart O.P."/>
            <person name="Cleave R."/>
            <person name="Magrath M.J.L."/>
            <person name="Mikheyev A.S."/>
        </authorList>
    </citation>
    <scope>NUCLEOTIDE SEQUENCE [LARGE SCALE GENOMIC DNA]</scope>
    <source>
        <strain evidence="2">Daus_M_001</strain>
        <tissue evidence="2">Leg muscle</tissue>
    </source>
</reference>
<feature type="region of interest" description="Disordered" evidence="1">
    <location>
        <begin position="1"/>
        <end position="20"/>
    </location>
</feature>
<dbReference type="Proteomes" id="UP001159363">
    <property type="component" value="Chromosome 11"/>
</dbReference>
<feature type="region of interest" description="Disordered" evidence="1">
    <location>
        <begin position="206"/>
        <end position="231"/>
    </location>
</feature>
<evidence type="ECO:0000256" key="1">
    <source>
        <dbReference type="SAM" id="MobiDB-lite"/>
    </source>
</evidence>
<dbReference type="EMBL" id="JARBHB010000012">
    <property type="protein sequence ID" value="KAJ8871039.1"/>
    <property type="molecule type" value="Genomic_DNA"/>
</dbReference>
<feature type="compositionally biased region" description="Polar residues" evidence="1">
    <location>
        <begin position="1"/>
        <end position="10"/>
    </location>
</feature>